<reference evidence="4" key="1">
    <citation type="journal article" date="2016" name="Nat. Commun.">
        <title>The Gonium pectorale genome demonstrates co-option of cell cycle regulation during the evolution of multicellularity.</title>
        <authorList>
            <person name="Hanschen E.R."/>
            <person name="Marriage T.N."/>
            <person name="Ferris P.J."/>
            <person name="Hamaji T."/>
            <person name="Toyoda A."/>
            <person name="Fujiyama A."/>
            <person name="Neme R."/>
            <person name="Noguchi H."/>
            <person name="Minakuchi Y."/>
            <person name="Suzuki M."/>
            <person name="Kawai-Toyooka H."/>
            <person name="Smith D.R."/>
            <person name="Sparks H."/>
            <person name="Anderson J."/>
            <person name="Bakaric R."/>
            <person name="Luria V."/>
            <person name="Karger A."/>
            <person name="Kirschner M.W."/>
            <person name="Durand P.M."/>
            <person name="Michod R.E."/>
            <person name="Nozaki H."/>
            <person name="Olson B.J."/>
        </authorList>
    </citation>
    <scope>NUCLEOTIDE SEQUENCE [LARGE SCALE GENOMIC DNA]</scope>
    <source>
        <strain evidence="4">NIES-2863</strain>
    </source>
</reference>
<feature type="coiled-coil region" evidence="1">
    <location>
        <begin position="137"/>
        <end position="164"/>
    </location>
</feature>
<dbReference type="EMBL" id="LSYV01000033">
    <property type="protein sequence ID" value="KXZ47801.1"/>
    <property type="molecule type" value="Genomic_DNA"/>
</dbReference>
<evidence type="ECO:0000256" key="1">
    <source>
        <dbReference type="SAM" id="Coils"/>
    </source>
</evidence>
<protein>
    <submittedName>
        <fullName evidence="3">Uncharacterized protein</fullName>
    </submittedName>
</protein>
<evidence type="ECO:0000256" key="2">
    <source>
        <dbReference type="SAM" id="MobiDB-lite"/>
    </source>
</evidence>
<sequence length="230" mass="24642">MSTTKSKLSSSGSAGSRVLRRQGTSLQQPSARLAAAAEIEHLRQQLASTQAQLESARAAALEHERAAQEATERALRLREQFEWESKQRRAAQAAAAAASKRLDEAAVLSRWQGSVIGSLQNKVQSLQDQLIDGSMALAKKDKQLQVARRESAVLRRQLDQASGALVAADAEATRLAAQLAGCEGRHGMLQRATGRLLEQLEAERAGARAARQEAAQMAGTTPRTHTATCG</sequence>
<feature type="region of interest" description="Disordered" evidence="2">
    <location>
        <begin position="1"/>
        <end position="32"/>
    </location>
</feature>
<evidence type="ECO:0000313" key="4">
    <source>
        <dbReference type="Proteomes" id="UP000075714"/>
    </source>
</evidence>
<proteinExistence type="predicted"/>
<gene>
    <name evidence="3" type="ORF">GPECTOR_32g413</name>
</gene>
<feature type="compositionally biased region" description="Low complexity" evidence="2">
    <location>
        <begin position="1"/>
        <end position="16"/>
    </location>
</feature>
<dbReference type="Proteomes" id="UP000075714">
    <property type="component" value="Unassembled WGS sequence"/>
</dbReference>
<accession>A0A150GD66</accession>
<comment type="caution">
    <text evidence="3">The sequence shown here is derived from an EMBL/GenBank/DDBJ whole genome shotgun (WGS) entry which is preliminary data.</text>
</comment>
<evidence type="ECO:0000313" key="3">
    <source>
        <dbReference type="EMBL" id="KXZ47801.1"/>
    </source>
</evidence>
<organism evidence="3 4">
    <name type="scientific">Gonium pectorale</name>
    <name type="common">Green alga</name>
    <dbReference type="NCBI Taxonomy" id="33097"/>
    <lineage>
        <taxon>Eukaryota</taxon>
        <taxon>Viridiplantae</taxon>
        <taxon>Chlorophyta</taxon>
        <taxon>core chlorophytes</taxon>
        <taxon>Chlorophyceae</taxon>
        <taxon>CS clade</taxon>
        <taxon>Chlamydomonadales</taxon>
        <taxon>Volvocaceae</taxon>
        <taxon>Gonium</taxon>
    </lineage>
</organism>
<keyword evidence="4" id="KW-1185">Reference proteome</keyword>
<feature type="coiled-coil region" evidence="1">
    <location>
        <begin position="32"/>
        <end position="80"/>
    </location>
</feature>
<dbReference type="AlphaFoldDB" id="A0A150GD66"/>
<name>A0A150GD66_GONPE</name>
<keyword evidence="1" id="KW-0175">Coiled coil</keyword>